<sequence length="666" mass="74320">MHTPHPWSSPSNEIAWISLPPAYPVSSPTPLMAETFLQSVEHIVTPVTCSEYTLISTLTSVGHRDDLNEEVTLWHLHADVRLFRKETAAATHASRLLCDRSYDLLEELRSLCAIVVRIRRLFRSQCFRDGRDSCHERNVFGNAEWWGGRFFTPKWVELVERDDLVIPTMHFIPGRVSNFRMRESCRTMPLVGGFSRGSPVSPAPSFRRAAPPSPQSPSPDLNTLLLKPPKYIHSLTPLHFARRAFTEVTAQAEVKGDGGVEGASFVAVYFMVGLSAVASSRRIRQGIIQRLKAPPDIGYKSSGRNICTSVMNPGMYVRLHLYCAGKAFKLNKWVPPHTHNEQQRGMNCFSFHRNAIVFKRVLAADPSVKLPERAIHRSSPRDPAPHTARPHHNQTKWCTKSWYQRTKPTTADLHSQQLEQMQRTLEQGEPSLANRKGVLLLHHNTRPHVARFVPGYKPATFLGDTVSPTVLPGPCPNRLSITCSCGACGFDCGACVAILECAESIAECAEQSVEHAEHIAKHAVVVVIISDSRVIDQPSHTCTSIYERNLAMKDKTRPALLLANNGLARKHLANPITARCGATANEHTAEAPSSMAINIFAKCTCPYLSELWIILRRDIFSLWKTCNRTGKQIWDYWVGRDGLGHVYRKPAAPIASSSAIKAIWKG</sequence>
<organism evidence="2 3">
    <name type="scientific">Dryococelus australis</name>
    <dbReference type="NCBI Taxonomy" id="614101"/>
    <lineage>
        <taxon>Eukaryota</taxon>
        <taxon>Metazoa</taxon>
        <taxon>Ecdysozoa</taxon>
        <taxon>Arthropoda</taxon>
        <taxon>Hexapoda</taxon>
        <taxon>Insecta</taxon>
        <taxon>Pterygota</taxon>
        <taxon>Neoptera</taxon>
        <taxon>Polyneoptera</taxon>
        <taxon>Phasmatodea</taxon>
        <taxon>Verophasmatodea</taxon>
        <taxon>Anareolatae</taxon>
        <taxon>Phasmatidae</taxon>
        <taxon>Eurycanthinae</taxon>
        <taxon>Dryococelus</taxon>
    </lineage>
</organism>
<comment type="caution">
    <text evidence="2">The sequence shown here is derived from an EMBL/GenBank/DDBJ whole genome shotgun (WGS) entry which is preliminary data.</text>
</comment>
<dbReference type="EMBL" id="JARBHB010000014">
    <property type="protein sequence ID" value="KAJ8868734.1"/>
    <property type="molecule type" value="Genomic_DNA"/>
</dbReference>
<protein>
    <submittedName>
        <fullName evidence="2">Uncharacterized protein</fullName>
    </submittedName>
</protein>
<evidence type="ECO:0000256" key="1">
    <source>
        <dbReference type="SAM" id="MobiDB-lite"/>
    </source>
</evidence>
<evidence type="ECO:0000313" key="2">
    <source>
        <dbReference type="EMBL" id="KAJ8868734.1"/>
    </source>
</evidence>
<reference evidence="2 3" key="1">
    <citation type="submission" date="2023-02" db="EMBL/GenBank/DDBJ databases">
        <title>LHISI_Scaffold_Assembly.</title>
        <authorList>
            <person name="Stuart O.P."/>
            <person name="Cleave R."/>
            <person name="Magrath M.J.L."/>
            <person name="Mikheyev A.S."/>
        </authorList>
    </citation>
    <scope>NUCLEOTIDE SEQUENCE [LARGE SCALE GENOMIC DNA]</scope>
    <source>
        <strain evidence="2">Daus_M_001</strain>
        <tissue evidence="2">Leg muscle</tissue>
    </source>
</reference>
<accession>A0ABQ9G8I2</accession>
<proteinExistence type="predicted"/>
<dbReference type="Proteomes" id="UP001159363">
    <property type="component" value="Chromosome 13"/>
</dbReference>
<name>A0ABQ9G8I2_9NEOP</name>
<dbReference type="Gene3D" id="3.30.420.10">
    <property type="entry name" value="Ribonuclease H-like superfamily/Ribonuclease H"/>
    <property type="match status" value="1"/>
</dbReference>
<keyword evidence="3" id="KW-1185">Reference proteome</keyword>
<feature type="region of interest" description="Disordered" evidence="1">
    <location>
        <begin position="196"/>
        <end position="221"/>
    </location>
</feature>
<evidence type="ECO:0000313" key="3">
    <source>
        <dbReference type="Proteomes" id="UP001159363"/>
    </source>
</evidence>
<gene>
    <name evidence="2" type="ORF">PR048_030274</name>
</gene>
<feature type="compositionally biased region" description="Low complexity" evidence="1">
    <location>
        <begin position="198"/>
        <end position="210"/>
    </location>
</feature>
<dbReference type="InterPro" id="IPR036397">
    <property type="entry name" value="RNaseH_sf"/>
</dbReference>